<keyword evidence="2 4" id="KW-0863">Zinc-finger</keyword>
<sequence length="151" mass="17026">MLEPREADVPVLFLVLVVLPVVAYIFLGKWSEAAKKKERISLLAQLAVEEAFRAEQMAVADVITPVSPSKSELQMCARCFAPSRTRCSRCKSVRYCSGNCQIIHWRQIHKNECQQLEAHKSCSSPEAVSIEESLDERGFLDDDMSSQFFGQ</sequence>
<evidence type="ECO:0000313" key="8">
    <source>
        <dbReference type="Proteomes" id="UP001163823"/>
    </source>
</evidence>
<keyword evidence="5" id="KW-0812">Transmembrane</keyword>
<dbReference type="EMBL" id="JARAOO010000012">
    <property type="protein sequence ID" value="KAJ7948861.1"/>
    <property type="molecule type" value="Genomic_DNA"/>
</dbReference>
<evidence type="ECO:0000259" key="6">
    <source>
        <dbReference type="PROSITE" id="PS50865"/>
    </source>
</evidence>
<keyword evidence="7" id="KW-0378">Hydrolase</keyword>
<dbReference type="Gene3D" id="6.10.140.2220">
    <property type="match status" value="1"/>
</dbReference>
<accession>A0AAD7KZW6</accession>
<dbReference type="FunFam" id="6.10.140.2220:FF:000006">
    <property type="entry name" value="Ubiquitin carboxyl-terminal hydrolase 15"/>
    <property type="match status" value="1"/>
</dbReference>
<dbReference type="KEGG" id="qsa:O6P43_029285"/>
<organism evidence="7 8">
    <name type="scientific">Quillaja saponaria</name>
    <name type="common">Soap bark tree</name>
    <dbReference type="NCBI Taxonomy" id="32244"/>
    <lineage>
        <taxon>Eukaryota</taxon>
        <taxon>Viridiplantae</taxon>
        <taxon>Streptophyta</taxon>
        <taxon>Embryophyta</taxon>
        <taxon>Tracheophyta</taxon>
        <taxon>Spermatophyta</taxon>
        <taxon>Magnoliopsida</taxon>
        <taxon>eudicotyledons</taxon>
        <taxon>Gunneridae</taxon>
        <taxon>Pentapetalae</taxon>
        <taxon>rosids</taxon>
        <taxon>fabids</taxon>
        <taxon>Fabales</taxon>
        <taxon>Quillajaceae</taxon>
        <taxon>Quillaja</taxon>
    </lineage>
</organism>
<dbReference type="Pfam" id="PF01753">
    <property type="entry name" value="zf-MYND"/>
    <property type="match status" value="1"/>
</dbReference>
<feature type="transmembrane region" description="Helical" evidence="5">
    <location>
        <begin position="12"/>
        <end position="30"/>
    </location>
</feature>
<feature type="domain" description="MYND-type" evidence="6">
    <location>
        <begin position="76"/>
        <end position="113"/>
    </location>
</feature>
<evidence type="ECO:0000313" key="7">
    <source>
        <dbReference type="EMBL" id="KAJ7948861.1"/>
    </source>
</evidence>
<dbReference type="SUPFAM" id="SSF144232">
    <property type="entry name" value="HIT/MYND zinc finger-like"/>
    <property type="match status" value="1"/>
</dbReference>
<dbReference type="InterPro" id="IPR002893">
    <property type="entry name" value="Znf_MYND"/>
</dbReference>
<proteinExistence type="predicted"/>
<keyword evidence="3" id="KW-0862">Zinc</keyword>
<gene>
    <name evidence="7" type="ORF">O6P43_029285</name>
</gene>
<evidence type="ECO:0000256" key="3">
    <source>
        <dbReference type="ARBA" id="ARBA00022833"/>
    </source>
</evidence>
<dbReference type="PROSITE" id="PS01360">
    <property type="entry name" value="ZF_MYND_1"/>
    <property type="match status" value="1"/>
</dbReference>
<protein>
    <submittedName>
        <fullName evidence="7">Ubiquitin carboxyl-terminal hydrolase</fullName>
    </submittedName>
</protein>
<dbReference type="GO" id="GO:0016787">
    <property type="term" value="F:hydrolase activity"/>
    <property type="evidence" value="ECO:0007669"/>
    <property type="project" value="UniProtKB-KW"/>
</dbReference>
<evidence type="ECO:0000256" key="4">
    <source>
        <dbReference type="PROSITE-ProRule" id="PRU00134"/>
    </source>
</evidence>
<evidence type="ECO:0000256" key="5">
    <source>
        <dbReference type="SAM" id="Phobius"/>
    </source>
</evidence>
<dbReference type="GO" id="GO:0008270">
    <property type="term" value="F:zinc ion binding"/>
    <property type="evidence" value="ECO:0007669"/>
    <property type="project" value="UniProtKB-KW"/>
</dbReference>
<evidence type="ECO:0000256" key="1">
    <source>
        <dbReference type="ARBA" id="ARBA00022723"/>
    </source>
</evidence>
<dbReference type="AlphaFoldDB" id="A0AAD7KZW6"/>
<keyword evidence="5" id="KW-0472">Membrane</keyword>
<keyword evidence="1" id="KW-0479">Metal-binding</keyword>
<dbReference type="Proteomes" id="UP001163823">
    <property type="component" value="Chromosome 12"/>
</dbReference>
<keyword evidence="8" id="KW-1185">Reference proteome</keyword>
<keyword evidence="5" id="KW-1133">Transmembrane helix</keyword>
<name>A0AAD7KZW6_QUISA</name>
<reference evidence="7" key="1">
    <citation type="journal article" date="2023" name="Science">
        <title>Elucidation of the pathway for biosynthesis of saponin adjuvants from the soapbark tree.</title>
        <authorList>
            <person name="Reed J."/>
            <person name="Orme A."/>
            <person name="El-Demerdash A."/>
            <person name="Owen C."/>
            <person name="Martin L.B.B."/>
            <person name="Misra R.C."/>
            <person name="Kikuchi S."/>
            <person name="Rejzek M."/>
            <person name="Martin A.C."/>
            <person name="Harkess A."/>
            <person name="Leebens-Mack J."/>
            <person name="Louveau T."/>
            <person name="Stephenson M.J."/>
            <person name="Osbourn A."/>
        </authorList>
    </citation>
    <scope>NUCLEOTIDE SEQUENCE</scope>
    <source>
        <strain evidence="7">S10</strain>
    </source>
</reference>
<comment type="caution">
    <text evidence="7">The sequence shown here is derived from an EMBL/GenBank/DDBJ whole genome shotgun (WGS) entry which is preliminary data.</text>
</comment>
<dbReference type="PROSITE" id="PS50865">
    <property type="entry name" value="ZF_MYND_2"/>
    <property type="match status" value="1"/>
</dbReference>
<evidence type="ECO:0000256" key="2">
    <source>
        <dbReference type="ARBA" id="ARBA00022771"/>
    </source>
</evidence>